<proteinExistence type="predicted"/>
<dbReference type="Proteomes" id="UP001379533">
    <property type="component" value="Chromosome"/>
</dbReference>
<evidence type="ECO:0000313" key="2">
    <source>
        <dbReference type="Proteomes" id="UP001379533"/>
    </source>
</evidence>
<dbReference type="EMBL" id="CP089982">
    <property type="protein sequence ID" value="WXA99008.1"/>
    <property type="molecule type" value="Genomic_DNA"/>
</dbReference>
<reference evidence="1 2" key="1">
    <citation type="submission" date="2021-12" db="EMBL/GenBank/DDBJ databases">
        <title>Discovery of the Pendulisporaceae a myxobacterial family with distinct sporulation behavior and unique specialized metabolism.</title>
        <authorList>
            <person name="Garcia R."/>
            <person name="Popoff A."/>
            <person name="Bader C.D."/>
            <person name="Loehr J."/>
            <person name="Walesch S."/>
            <person name="Walt C."/>
            <person name="Boldt J."/>
            <person name="Bunk B."/>
            <person name="Haeckl F.J.F.P.J."/>
            <person name="Gunesch A.P."/>
            <person name="Birkelbach J."/>
            <person name="Nuebel U."/>
            <person name="Pietschmann T."/>
            <person name="Bach T."/>
            <person name="Mueller R."/>
        </authorList>
    </citation>
    <scope>NUCLEOTIDE SEQUENCE [LARGE SCALE GENOMIC DNA]</scope>
    <source>
        <strain evidence="1 2">MSr12523</strain>
    </source>
</reference>
<sequence>MSTWHYRESLMLVGDQLRRQGTGPNARGASIPADGVSADRLQADIDPITATAEWATEWSRANFPLVRLSDLHAARLMATPARPKLQSLVAPWHAFAIEVPEGMLLARDPRGAAASVTTAHVLVRDGNVQLFGSSGEGVVWATAFRRLASLGESIDDVSGGARTSTLESMDERMLALLDRLLVGTCLELNSPGHRSVIEAGVAERAKPKKPRDLRIWLYRVERPVLVDVREAVRHYVVRGGAPPNLRPVVPRCV</sequence>
<name>A0ABZ2KNU3_9BACT</name>
<accession>A0ABZ2KNU3</accession>
<gene>
    <name evidence="1" type="ORF">LZC95_19575</name>
</gene>
<dbReference type="RefSeq" id="WP_394849638.1">
    <property type="nucleotide sequence ID" value="NZ_CP089982.1"/>
</dbReference>
<evidence type="ECO:0000313" key="1">
    <source>
        <dbReference type="EMBL" id="WXA99008.1"/>
    </source>
</evidence>
<keyword evidence="2" id="KW-1185">Reference proteome</keyword>
<organism evidence="1 2">
    <name type="scientific">Pendulispora brunnea</name>
    <dbReference type="NCBI Taxonomy" id="2905690"/>
    <lineage>
        <taxon>Bacteria</taxon>
        <taxon>Pseudomonadati</taxon>
        <taxon>Myxococcota</taxon>
        <taxon>Myxococcia</taxon>
        <taxon>Myxococcales</taxon>
        <taxon>Sorangiineae</taxon>
        <taxon>Pendulisporaceae</taxon>
        <taxon>Pendulispora</taxon>
    </lineage>
</organism>
<protein>
    <submittedName>
        <fullName evidence="1">Uncharacterized protein</fullName>
    </submittedName>
</protein>